<proteinExistence type="predicted"/>
<evidence type="ECO:0000313" key="1">
    <source>
        <dbReference type="EMBL" id="CAG8595557.1"/>
    </source>
</evidence>
<comment type="caution">
    <text evidence="1">The sequence shown here is derived from an EMBL/GenBank/DDBJ whole genome shotgun (WGS) entry which is preliminary data.</text>
</comment>
<accession>A0A9N9C9J2</accession>
<sequence length="217" mass="24786">MDDLVNGGEINQELVEEVEGASFPLIPRETNSNSGFSKDERKKAISIFLDRIESISYNRDTKKLTIFPDDDEEISNNVFWYNMYGRFDEKLANDRNRSRAYMEELLEDDTYQYDARLQSHLSHFLVMVEGNNNTIDTTNIDTPTINTIINPTTTNTTNTIATITPTPTPTITTTLTSTTTPGIKRKIELEESGHRAAQVARDKISRHFETRSRKSKK</sequence>
<name>A0A9N9C9J2_9GLOM</name>
<dbReference type="EMBL" id="CAJVPS010003874">
    <property type="protein sequence ID" value="CAG8595557.1"/>
    <property type="molecule type" value="Genomic_DNA"/>
</dbReference>
<gene>
    <name evidence="1" type="ORF">ALEPTO_LOCUS7902</name>
</gene>
<organism evidence="1 2">
    <name type="scientific">Ambispora leptoticha</name>
    <dbReference type="NCBI Taxonomy" id="144679"/>
    <lineage>
        <taxon>Eukaryota</taxon>
        <taxon>Fungi</taxon>
        <taxon>Fungi incertae sedis</taxon>
        <taxon>Mucoromycota</taxon>
        <taxon>Glomeromycotina</taxon>
        <taxon>Glomeromycetes</taxon>
        <taxon>Archaeosporales</taxon>
        <taxon>Ambisporaceae</taxon>
        <taxon>Ambispora</taxon>
    </lineage>
</organism>
<reference evidence="1" key="1">
    <citation type="submission" date="2021-06" db="EMBL/GenBank/DDBJ databases">
        <authorList>
            <person name="Kallberg Y."/>
            <person name="Tangrot J."/>
            <person name="Rosling A."/>
        </authorList>
    </citation>
    <scope>NUCLEOTIDE SEQUENCE</scope>
    <source>
        <strain evidence="1">FL130A</strain>
    </source>
</reference>
<evidence type="ECO:0000313" key="2">
    <source>
        <dbReference type="Proteomes" id="UP000789508"/>
    </source>
</evidence>
<dbReference type="Proteomes" id="UP000789508">
    <property type="component" value="Unassembled WGS sequence"/>
</dbReference>
<keyword evidence="2" id="KW-1185">Reference proteome</keyword>
<protein>
    <submittedName>
        <fullName evidence="1">8346_t:CDS:1</fullName>
    </submittedName>
</protein>
<dbReference type="AlphaFoldDB" id="A0A9N9C9J2"/>